<evidence type="ECO:0000256" key="6">
    <source>
        <dbReference type="ARBA" id="ARBA00023136"/>
    </source>
</evidence>
<feature type="region of interest" description="Disordered" evidence="8">
    <location>
        <begin position="837"/>
        <end position="1019"/>
    </location>
</feature>
<dbReference type="PANTHER" id="PTHR31626:SF1">
    <property type="entry name" value="PROTEIN FAM171A1"/>
    <property type="match status" value="1"/>
</dbReference>
<dbReference type="GO" id="GO:0005886">
    <property type="term" value="C:plasma membrane"/>
    <property type="evidence" value="ECO:0007669"/>
    <property type="project" value="TreeGrafter"/>
</dbReference>
<feature type="domain" description="FAM171 C-terminal" evidence="11">
    <location>
        <begin position="509"/>
        <end position="1017"/>
    </location>
</feature>
<comment type="caution">
    <text evidence="12">The sequence shown here is derived from an EMBL/GenBank/DDBJ whole genome shotgun (WGS) entry which is preliminary data.</text>
</comment>
<evidence type="ECO:0000256" key="5">
    <source>
        <dbReference type="ARBA" id="ARBA00022989"/>
    </source>
</evidence>
<feature type="compositionally biased region" description="Pro residues" evidence="8">
    <location>
        <begin position="961"/>
        <end position="972"/>
    </location>
</feature>
<feature type="region of interest" description="Disordered" evidence="8">
    <location>
        <begin position="741"/>
        <end position="768"/>
    </location>
</feature>
<evidence type="ECO:0000256" key="3">
    <source>
        <dbReference type="ARBA" id="ARBA00022692"/>
    </source>
</evidence>
<comment type="subcellular location">
    <subcellularLocation>
        <location evidence="1">Membrane</location>
        <topology evidence="1">Single-pass type I membrane protein</topology>
    </subcellularLocation>
</comment>
<dbReference type="Proteomes" id="UP000250572">
    <property type="component" value="Unassembled WGS sequence"/>
</dbReference>
<feature type="compositionally biased region" description="Polar residues" evidence="8">
    <location>
        <begin position="741"/>
        <end position="757"/>
    </location>
</feature>
<organism evidence="12 13">
    <name type="scientific">Gambusia affinis</name>
    <name type="common">Western mosquitofish</name>
    <name type="synonym">Heterandria affinis</name>
    <dbReference type="NCBI Taxonomy" id="33528"/>
    <lineage>
        <taxon>Eukaryota</taxon>
        <taxon>Metazoa</taxon>
        <taxon>Chordata</taxon>
        <taxon>Craniata</taxon>
        <taxon>Vertebrata</taxon>
        <taxon>Euteleostomi</taxon>
        <taxon>Actinopterygii</taxon>
        <taxon>Neopterygii</taxon>
        <taxon>Teleostei</taxon>
        <taxon>Neoteleostei</taxon>
        <taxon>Acanthomorphata</taxon>
        <taxon>Ovalentaria</taxon>
        <taxon>Atherinomorphae</taxon>
        <taxon>Cyprinodontiformes</taxon>
        <taxon>Poeciliidae</taxon>
        <taxon>Poeciliinae</taxon>
        <taxon>Gambusia</taxon>
    </lineage>
</organism>
<dbReference type="PANTHER" id="PTHR31626">
    <property type="entry name" value="SUSHI DOMAIN-CONTAINING PROTEIN"/>
    <property type="match status" value="1"/>
</dbReference>
<dbReference type="InterPro" id="IPR048530">
    <property type="entry name" value="FAM171_N"/>
</dbReference>
<feature type="compositionally biased region" description="Basic and acidic residues" evidence="8">
    <location>
        <begin position="912"/>
        <end position="922"/>
    </location>
</feature>
<evidence type="ECO:0000313" key="13">
    <source>
        <dbReference type="Proteomes" id="UP000250572"/>
    </source>
</evidence>
<protein>
    <recommendedName>
        <fullName evidence="14">Protein FAM171A1</fullName>
    </recommendedName>
</protein>
<evidence type="ECO:0000256" key="1">
    <source>
        <dbReference type="ARBA" id="ARBA00004479"/>
    </source>
</evidence>
<evidence type="ECO:0000259" key="10">
    <source>
        <dbReference type="Pfam" id="PF10577"/>
    </source>
</evidence>
<accession>A0A315WCT8</accession>
<dbReference type="GO" id="GO:0043149">
    <property type="term" value="P:stress fiber assembly"/>
    <property type="evidence" value="ECO:0007669"/>
    <property type="project" value="TreeGrafter"/>
</dbReference>
<dbReference type="Pfam" id="PF10577">
    <property type="entry name" value="FAM171A1-2-B_N"/>
    <property type="match status" value="1"/>
</dbReference>
<dbReference type="InterPro" id="IPR018890">
    <property type="entry name" value="FAM171"/>
</dbReference>
<dbReference type="Pfam" id="PF20771">
    <property type="entry name" value="FAM171A1-2-B_C"/>
    <property type="match status" value="1"/>
</dbReference>
<evidence type="ECO:0000256" key="2">
    <source>
        <dbReference type="ARBA" id="ARBA00006818"/>
    </source>
</evidence>
<evidence type="ECO:0000313" key="12">
    <source>
        <dbReference type="EMBL" id="PWA33567.1"/>
    </source>
</evidence>
<dbReference type="GO" id="GO:0008360">
    <property type="term" value="P:regulation of cell shape"/>
    <property type="evidence" value="ECO:0007669"/>
    <property type="project" value="TreeGrafter"/>
</dbReference>
<keyword evidence="3 9" id="KW-0812">Transmembrane</keyword>
<evidence type="ECO:0000256" key="8">
    <source>
        <dbReference type="SAM" id="MobiDB-lite"/>
    </source>
</evidence>
<dbReference type="InterPro" id="IPR049175">
    <property type="entry name" value="FAM171_C"/>
</dbReference>
<proteinExistence type="inferred from homology"/>
<gene>
    <name evidence="12" type="ORF">CCH79_00007714</name>
</gene>
<keyword evidence="13" id="KW-1185">Reference proteome</keyword>
<sequence>MKTSRAERFMLDLQLVDGNSLSAPEEAVKKEKKEKIMVAVDLHKCTRCCAWSKPPVGAVLGHEAQRNGAVFLPDPGPSIEKKGLGCTTGQMKHNSPGIKSGLLMPQKHGVRFALIPTSAMMWAVDWSRTAAIVLCLLGYLTFRAAAKTSAEGAASQACKCCALTGLFAVVSTEVTLKVHLSDASTQQPLLGATIQLFANHTSVATETSSADGNTYLRFPYRLGTPLVVTATRQGYVPNSVPWTPSKLPVFSSISLDLLPERAASLMVYDDVVEIKSSLQGLRGQPSIHFLRRALSLPADTSFANLTALLTVASSPSRIQHFPHLQVLGSNSTGTEKKFELTPVAAISVHLLASDGAELQVNGPITFSVPLPADSNLRENDHIPAWRFDPRLGAWIKSSSGQVQKVGNQLTLTYLAPQLGYWVAAMSPLNSGPIMARDISSYHTMFLLAILGGMAFILLSLLGLLLYYCRRRCLKPRGSHCKFTLSAGLDGTKKDQATSMSHMNLISNEVQLELVSTATEPDMTTPMLKPSAYESQNTQRQQSLIHLSKHSRCSLGNNSHHGSSLCNLTPRSRDYRQSAETFQLKTALSCGTERGYRQSYTSVCSSSNQISDALSSSNHGQVSATQLSSVGIIDCISPSSPPHSPCRGEGGECRAPDHLLSRSVDHLERPNPQLLARPGQLLCCGSVDLLSAGEGYSRVRPTLVIPAHYMRLPGEHPLSGQALLLQTDQQSDLETIQAELNASHSQQPLGPSPSNSAPDPNKQGKSEALGLSESLSIPTALGETALVEINKEDTLLAEKTLMELRGGKPLPHPRAWFVSLDGRSNAHIRHSYIDLQRAGCQNSSQSSGDQQDYDSSGRHGNDASLDSGVDLNEPRAGRRGGDAEREERASERNTATAYTQLVYVDDLEGGGGVEEKRSPEAEGGKTGPTLADKAERKGENQLSGLVEGKTAEDVQILEEPPSVSPASPPPLPTPEEMTFRTDHALLSVSPDDDAAHEDGEEKKSPWQRREERPLLAFNLK</sequence>
<feature type="transmembrane region" description="Helical" evidence="9">
    <location>
        <begin position="444"/>
        <end position="467"/>
    </location>
</feature>
<feature type="compositionally biased region" description="Basic and acidic residues" evidence="8">
    <location>
        <begin position="995"/>
        <end position="1012"/>
    </location>
</feature>
<comment type="similarity">
    <text evidence="2">Belongs to the FAM171 family.</text>
</comment>
<evidence type="ECO:0000256" key="9">
    <source>
        <dbReference type="SAM" id="Phobius"/>
    </source>
</evidence>
<dbReference type="AlphaFoldDB" id="A0A315WCT8"/>
<evidence type="ECO:0000256" key="4">
    <source>
        <dbReference type="ARBA" id="ARBA00022729"/>
    </source>
</evidence>
<feature type="compositionally biased region" description="Low complexity" evidence="8">
    <location>
        <begin position="842"/>
        <end position="853"/>
    </location>
</feature>
<keyword evidence="7" id="KW-0325">Glycoprotein</keyword>
<reference evidence="12 13" key="1">
    <citation type="journal article" date="2018" name="G3 (Bethesda)">
        <title>A High-Quality Reference Genome for the Invasive Mosquitofish Gambusia affinis Using a Chicago Library.</title>
        <authorList>
            <person name="Hoffberg S.L."/>
            <person name="Troendle N.J."/>
            <person name="Glenn T.C."/>
            <person name="Mahmud O."/>
            <person name="Louha S."/>
            <person name="Chalopin D."/>
            <person name="Bennetzen J.L."/>
            <person name="Mauricio R."/>
        </authorList>
    </citation>
    <scope>NUCLEOTIDE SEQUENCE [LARGE SCALE GENOMIC DNA]</scope>
    <source>
        <strain evidence="12">NE01/NJP1002.9</strain>
        <tissue evidence="12">Muscle</tissue>
    </source>
</reference>
<keyword evidence="5 9" id="KW-1133">Transmembrane helix</keyword>
<keyword evidence="4" id="KW-0732">Signal</keyword>
<evidence type="ECO:0000256" key="7">
    <source>
        <dbReference type="ARBA" id="ARBA00023180"/>
    </source>
</evidence>
<name>A0A315WCT8_GAMAF</name>
<feature type="compositionally biased region" description="Basic and acidic residues" evidence="8">
    <location>
        <begin position="871"/>
        <end position="890"/>
    </location>
</feature>
<evidence type="ECO:0000259" key="11">
    <source>
        <dbReference type="Pfam" id="PF20771"/>
    </source>
</evidence>
<evidence type="ECO:0008006" key="14">
    <source>
        <dbReference type="Google" id="ProtNLM"/>
    </source>
</evidence>
<dbReference type="EMBL" id="NHOQ01000034">
    <property type="protein sequence ID" value="PWA33567.1"/>
    <property type="molecule type" value="Genomic_DNA"/>
</dbReference>
<keyword evidence="6 9" id="KW-0472">Membrane</keyword>
<feature type="domain" description="FAM171 N-terminal" evidence="10">
    <location>
        <begin position="174"/>
        <end position="427"/>
    </location>
</feature>